<dbReference type="InterPro" id="IPR009836">
    <property type="entry name" value="GRDP-like"/>
</dbReference>
<organism evidence="2 3">
    <name type="scientific">Aristolochia fimbriata</name>
    <name type="common">White veined hardy Dutchman's pipe vine</name>
    <dbReference type="NCBI Taxonomy" id="158543"/>
    <lineage>
        <taxon>Eukaryota</taxon>
        <taxon>Viridiplantae</taxon>
        <taxon>Streptophyta</taxon>
        <taxon>Embryophyta</taxon>
        <taxon>Tracheophyta</taxon>
        <taxon>Spermatophyta</taxon>
        <taxon>Magnoliopsida</taxon>
        <taxon>Magnoliidae</taxon>
        <taxon>Piperales</taxon>
        <taxon>Aristolochiaceae</taxon>
        <taxon>Aristolochia</taxon>
    </lineage>
</organism>
<dbReference type="Pfam" id="PF25335">
    <property type="entry name" value="GRDP_C"/>
    <property type="match status" value="1"/>
</dbReference>
<comment type="caution">
    <text evidence="2">The sequence shown here is derived from an EMBL/GenBank/DDBJ whole genome shotgun (WGS) entry which is preliminary data.</text>
</comment>
<reference evidence="2 3" key="1">
    <citation type="submission" date="2021-07" db="EMBL/GenBank/DDBJ databases">
        <title>The Aristolochia fimbriata genome: insights into angiosperm evolution, floral development and chemical biosynthesis.</title>
        <authorList>
            <person name="Jiao Y."/>
        </authorList>
    </citation>
    <scope>NUCLEOTIDE SEQUENCE [LARGE SCALE GENOMIC DNA]</scope>
    <source>
        <strain evidence="2">IBCAS-2021</strain>
        <tissue evidence="2">Leaf</tissue>
    </source>
</reference>
<dbReference type="InterPro" id="IPR057518">
    <property type="entry name" value="GRDP_C"/>
</dbReference>
<sequence>MPGTGNGLAAGVSDGSISRKLSGILNQGAMSISIDLVAAARRHVSFLRNIADSPWLHQHSTLPQVIRRYDEFWMPLISDFSKGDSKWSLLVPPIDVQWVWHCHCLNPASYRRYCESRFAKIIERPAIFDDENEEYAEIRCREIWAQRYSSEPFDLEPIDENPTAASKLSDENGIFAAVSKHQTLCTKFSDPYFSEVVYLIAAKHRYRGFLYLLQENGDGSSRFVPTSDILLMWLTHQSFPATYASDVKDMEANLETLAGVWEAAKAEDVRVTKKLWEATFDQPYERAGATFDDNLSKRAPILGGVFEADINRKYKTLEPRFLLEVCVFLKGKTEVKAVREAKQTFLRLRTVRCHREMRMDKNISDVPPDCWQKAWHLYCEFGTRGIVLELRQRGGGCLRGSKLKKLVLFLWNDLSRATSLTMQQEVESNMRAVASISPPVQAPYLLKCVPDRVTDDSGAMISDVILRMNQYRPQEGRWLSRTVLDHAGRECFVIRIRVGGGFWRRGAETPKAVKWDERIIEVREGAWSYVAGSNIGRSPERVVGTARPKEEEIKDDIEKATWCLSTGDVLTIRRDENGLSFDLGNENNEGESEVRLLRGRNFRYEVGSKSFDDEDDEGFLTLVRYSAEKPNGSATALLNWRLFVVEFSPEEDAVAMLLICMAIVRSLSEFNKQDVGRLLVRKRETEALLGRRDWGSVVLHPSSTSSPATSASSIHLHPWYWNAKEVFALPKHDYTRPQTYNYSPADGGDVLYKRGIIQRT</sequence>
<proteinExistence type="predicted"/>
<dbReference type="AlphaFoldDB" id="A0AAV7FHB0"/>
<dbReference type="PANTHER" id="PTHR34365">
    <property type="entry name" value="ENOLASE (DUF1399)"/>
    <property type="match status" value="1"/>
</dbReference>
<protein>
    <recommendedName>
        <fullName evidence="1">GRPD C-terminal domain-containing protein</fullName>
    </recommendedName>
</protein>
<evidence type="ECO:0000313" key="3">
    <source>
        <dbReference type="Proteomes" id="UP000825729"/>
    </source>
</evidence>
<gene>
    <name evidence="2" type="ORF">H6P81_003929</name>
</gene>
<accession>A0AAV7FHB0</accession>
<evidence type="ECO:0000259" key="1">
    <source>
        <dbReference type="Pfam" id="PF25335"/>
    </source>
</evidence>
<feature type="domain" description="GRPD C-terminal" evidence="1">
    <location>
        <begin position="483"/>
        <end position="647"/>
    </location>
</feature>
<name>A0AAV7FHB0_ARIFI</name>
<dbReference type="Proteomes" id="UP000825729">
    <property type="component" value="Unassembled WGS sequence"/>
</dbReference>
<dbReference type="Pfam" id="PF07173">
    <property type="entry name" value="GRDP-like"/>
    <property type="match status" value="1"/>
</dbReference>
<dbReference type="PANTHER" id="PTHR34365:SF2">
    <property type="entry name" value="ENOLASE (DUF1399)"/>
    <property type="match status" value="1"/>
</dbReference>
<dbReference type="EMBL" id="JAINDJ010000002">
    <property type="protein sequence ID" value="KAG9459421.1"/>
    <property type="molecule type" value="Genomic_DNA"/>
</dbReference>
<evidence type="ECO:0000313" key="2">
    <source>
        <dbReference type="EMBL" id="KAG9459421.1"/>
    </source>
</evidence>
<keyword evidence="3" id="KW-1185">Reference proteome</keyword>